<name>A0A430QGM9_SCHBO</name>
<dbReference type="Gene3D" id="2.60.260.40">
    <property type="entry name" value="q5lls5 like domains"/>
    <property type="match status" value="1"/>
</dbReference>
<dbReference type="GO" id="GO:0006120">
    <property type="term" value="P:mitochondrial electron transport, NADH to ubiquinone"/>
    <property type="evidence" value="ECO:0007669"/>
    <property type="project" value="TreeGrafter"/>
</dbReference>
<keyword evidence="3" id="KW-1185">Reference proteome</keyword>
<evidence type="ECO:0000259" key="1">
    <source>
        <dbReference type="Pfam" id="PF10276"/>
    </source>
</evidence>
<dbReference type="PANTHER" id="PTHR13156">
    <property type="entry name" value="NADH-UBIQUINONE OXIDOREDUCTASE 13 KD-A SUBUNIT"/>
    <property type="match status" value="1"/>
</dbReference>
<sequence length="98" mass="11014">MALSAVRFLRLPVYLSNTYWPGLMFIRTYLLMIRRSRVNKQFAEKLIEEVLPIACKENIISCDGGGGALGHPKVYINLVSQYQPSSCIISVCMDISSN</sequence>
<protein>
    <submittedName>
        <fullName evidence="2">NADH dehydrogenase (Ubiquinone) Fe-S protein 6</fullName>
    </submittedName>
</protein>
<proteinExistence type="predicted"/>
<accession>A0A430QGM9</accession>
<dbReference type="InterPro" id="IPR019401">
    <property type="entry name" value="Znf_CHCC"/>
</dbReference>
<dbReference type="GO" id="GO:0005739">
    <property type="term" value="C:mitochondrion"/>
    <property type="evidence" value="ECO:0007669"/>
    <property type="project" value="GOC"/>
</dbReference>
<reference evidence="2 3" key="1">
    <citation type="journal article" date="2019" name="PLoS Pathog.">
        <title>Genome sequence of the bovine parasite Schistosoma bovis Tanzania.</title>
        <authorList>
            <person name="Oey H."/>
            <person name="Zakrzewski M."/>
            <person name="Gobert G."/>
            <person name="Gravermann K."/>
            <person name="Stoye J."/>
            <person name="Jones M."/>
            <person name="Mcmanus D."/>
            <person name="Krause L."/>
        </authorList>
    </citation>
    <scope>NUCLEOTIDE SEQUENCE [LARGE SCALE GENOMIC DNA]</scope>
    <source>
        <strain evidence="2 3">TAN1997</strain>
    </source>
</reference>
<organism evidence="2 3">
    <name type="scientific">Schistosoma bovis</name>
    <name type="common">Blood fluke</name>
    <dbReference type="NCBI Taxonomy" id="6184"/>
    <lineage>
        <taxon>Eukaryota</taxon>
        <taxon>Metazoa</taxon>
        <taxon>Spiralia</taxon>
        <taxon>Lophotrochozoa</taxon>
        <taxon>Platyhelminthes</taxon>
        <taxon>Trematoda</taxon>
        <taxon>Digenea</taxon>
        <taxon>Strigeidida</taxon>
        <taxon>Schistosomatoidea</taxon>
        <taxon>Schistosomatidae</taxon>
        <taxon>Schistosoma</taxon>
    </lineage>
</organism>
<dbReference type="PANTHER" id="PTHR13156:SF0">
    <property type="entry name" value="NADH DEHYDROGENASE [UBIQUINONE] IRON-SULFUR PROTEIN 6, MITOCHONDRIAL"/>
    <property type="match status" value="1"/>
</dbReference>
<evidence type="ECO:0000313" key="2">
    <source>
        <dbReference type="EMBL" id="RTG86843.1"/>
    </source>
</evidence>
<dbReference type="Proteomes" id="UP000290809">
    <property type="component" value="Unassembled WGS sequence"/>
</dbReference>
<dbReference type="AlphaFoldDB" id="A0A430QGM9"/>
<dbReference type="EMBL" id="QMKO01001752">
    <property type="protein sequence ID" value="RTG86843.1"/>
    <property type="molecule type" value="Genomic_DNA"/>
</dbReference>
<evidence type="ECO:0000313" key="3">
    <source>
        <dbReference type="Proteomes" id="UP000290809"/>
    </source>
</evidence>
<keyword evidence="2" id="KW-0830">Ubiquinone</keyword>
<feature type="domain" description="Zinc finger CHCC-type" evidence="1">
    <location>
        <begin position="58"/>
        <end position="87"/>
    </location>
</feature>
<comment type="caution">
    <text evidence="2">The sequence shown here is derived from an EMBL/GenBank/DDBJ whole genome shotgun (WGS) entry which is preliminary data.</text>
</comment>
<dbReference type="Pfam" id="PF10276">
    <property type="entry name" value="zf-CHCC"/>
    <property type="match status" value="1"/>
</dbReference>
<dbReference type="STRING" id="6184.A0A430QGM9"/>
<gene>
    <name evidence="2" type="ORF">DC041_0011176</name>
</gene>